<dbReference type="RefSeq" id="WP_157109217.1">
    <property type="nucleotide sequence ID" value="NZ_CP016282.1"/>
</dbReference>
<organism evidence="2 3">
    <name type="scientific">Cryobacterium arcticum</name>
    <dbReference type="NCBI Taxonomy" id="670052"/>
    <lineage>
        <taxon>Bacteria</taxon>
        <taxon>Bacillati</taxon>
        <taxon>Actinomycetota</taxon>
        <taxon>Actinomycetes</taxon>
        <taxon>Micrococcales</taxon>
        <taxon>Microbacteriaceae</taxon>
        <taxon>Cryobacterium</taxon>
    </lineage>
</organism>
<protein>
    <submittedName>
        <fullName evidence="2">Uncharacterized protein</fullName>
    </submittedName>
</protein>
<evidence type="ECO:0000256" key="1">
    <source>
        <dbReference type="SAM" id="MobiDB-lite"/>
    </source>
</evidence>
<dbReference type="KEGG" id="cart:PA27867_2516"/>
<reference evidence="2 3" key="1">
    <citation type="submission" date="2016-06" db="EMBL/GenBank/DDBJ databases">
        <title>Genome sequencing of Cryobacterium arcticum PAMC 27867.</title>
        <authorList>
            <person name="Lee J."/>
            <person name="Kim O.-S."/>
        </authorList>
    </citation>
    <scope>NUCLEOTIDE SEQUENCE [LARGE SCALE GENOMIC DNA]</scope>
    <source>
        <strain evidence="2 3">PAMC 27867</strain>
    </source>
</reference>
<dbReference type="Proteomes" id="UP000092582">
    <property type="component" value="Chromosome 1"/>
</dbReference>
<dbReference type="EMBL" id="CP016282">
    <property type="protein sequence ID" value="ANP73464.1"/>
    <property type="molecule type" value="Genomic_DNA"/>
</dbReference>
<gene>
    <name evidence="2" type="ORF">PA27867_2516</name>
</gene>
<dbReference type="AlphaFoldDB" id="A0A1B1BLS3"/>
<feature type="region of interest" description="Disordered" evidence="1">
    <location>
        <begin position="1"/>
        <end position="28"/>
    </location>
</feature>
<name>A0A1B1BLS3_9MICO</name>
<keyword evidence="3" id="KW-1185">Reference proteome</keyword>
<evidence type="ECO:0000313" key="3">
    <source>
        <dbReference type="Proteomes" id="UP000092582"/>
    </source>
</evidence>
<accession>A0A1B1BLS3</accession>
<evidence type="ECO:0000313" key="2">
    <source>
        <dbReference type="EMBL" id="ANP73464.1"/>
    </source>
</evidence>
<proteinExistence type="predicted"/>
<sequence>MAPTPTATPTPTAAAPAAEPEASAATASCDTVLTAEEYSSLEEDGLTLNPDTRAFDATMQSLMDAGFGCYWKRDGGDVQVWYAQATQDDASWAAQKQQLLDEGWTQTDVPVQGVLRAPTDYDPSFLPVVVNSGGITYYASYPEFFGSVTALQG</sequence>
<dbReference type="OrthoDB" id="5119618at2"/>